<dbReference type="RefSeq" id="WP_156791903.1">
    <property type="nucleotide sequence ID" value="NZ_CP091043.1"/>
</dbReference>
<accession>A0ABY0NH20</accession>
<gene>
    <name evidence="1" type="ORF">SAMN05216591_3053</name>
</gene>
<evidence type="ECO:0000313" key="1">
    <source>
        <dbReference type="EMBL" id="SDF46569.1"/>
    </source>
</evidence>
<sequence length="51" mass="5647">MREIIGAFEIGVMQVSETQEPSSREEAYDAGTWIPFAALLVQVFACFSLAH</sequence>
<keyword evidence="2" id="KW-1185">Reference proteome</keyword>
<dbReference type="Proteomes" id="UP000182858">
    <property type="component" value="Chromosome I"/>
</dbReference>
<organism evidence="1 2">
    <name type="scientific">Pseudomonas extremaustralis</name>
    <dbReference type="NCBI Taxonomy" id="359110"/>
    <lineage>
        <taxon>Bacteria</taxon>
        <taxon>Pseudomonadati</taxon>
        <taxon>Pseudomonadota</taxon>
        <taxon>Gammaproteobacteria</taxon>
        <taxon>Pseudomonadales</taxon>
        <taxon>Pseudomonadaceae</taxon>
        <taxon>Pseudomonas</taxon>
    </lineage>
</organism>
<evidence type="ECO:0000313" key="2">
    <source>
        <dbReference type="Proteomes" id="UP000182858"/>
    </source>
</evidence>
<proteinExistence type="predicted"/>
<protein>
    <submittedName>
        <fullName evidence="1">Uncharacterized protein</fullName>
    </submittedName>
</protein>
<dbReference type="EMBL" id="LT629689">
    <property type="protein sequence ID" value="SDF46569.1"/>
    <property type="molecule type" value="Genomic_DNA"/>
</dbReference>
<reference evidence="1 2" key="1">
    <citation type="submission" date="2016-10" db="EMBL/GenBank/DDBJ databases">
        <authorList>
            <person name="Varghese N."/>
            <person name="Submissions S."/>
        </authorList>
    </citation>
    <scope>NUCLEOTIDE SEQUENCE [LARGE SCALE GENOMIC DNA]</scope>
    <source>
        <strain evidence="1 2">DSM 17835</strain>
    </source>
</reference>
<name>A0ABY0NH20_9PSED</name>